<name>A0A1Y3BIZ8_EURMA</name>
<protein>
    <submittedName>
        <fullName evidence="1">Uncharacterized protein</fullName>
    </submittedName>
</protein>
<evidence type="ECO:0000313" key="2">
    <source>
        <dbReference type="Proteomes" id="UP000194236"/>
    </source>
</evidence>
<organism evidence="1 2">
    <name type="scientific">Euroglyphus maynei</name>
    <name type="common">Mayne's house dust mite</name>
    <dbReference type="NCBI Taxonomy" id="6958"/>
    <lineage>
        <taxon>Eukaryota</taxon>
        <taxon>Metazoa</taxon>
        <taxon>Ecdysozoa</taxon>
        <taxon>Arthropoda</taxon>
        <taxon>Chelicerata</taxon>
        <taxon>Arachnida</taxon>
        <taxon>Acari</taxon>
        <taxon>Acariformes</taxon>
        <taxon>Sarcoptiformes</taxon>
        <taxon>Astigmata</taxon>
        <taxon>Psoroptidia</taxon>
        <taxon>Analgoidea</taxon>
        <taxon>Pyroglyphidae</taxon>
        <taxon>Pyroglyphinae</taxon>
        <taxon>Euroglyphus</taxon>
    </lineage>
</organism>
<keyword evidence="2" id="KW-1185">Reference proteome</keyword>
<dbReference type="AlphaFoldDB" id="A0A1Y3BIZ8"/>
<sequence length="95" mass="10818">MFAMVGDDRILTVNNEDGDTLIHNTLKGDGSNDHMAPTAVNKNSVTSPMTKSNDNSVCLVLNRRILVRKYYRLLLLSEWKSIRCVYIRPNHNDIN</sequence>
<evidence type="ECO:0000313" key="1">
    <source>
        <dbReference type="EMBL" id="OTF79566.1"/>
    </source>
</evidence>
<reference evidence="1 2" key="1">
    <citation type="submission" date="2017-03" db="EMBL/GenBank/DDBJ databases">
        <title>Genome Survey of Euroglyphus maynei.</title>
        <authorList>
            <person name="Arlian L.G."/>
            <person name="Morgan M.S."/>
            <person name="Rider S.D."/>
        </authorList>
    </citation>
    <scope>NUCLEOTIDE SEQUENCE [LARGE SCALE GENOMIC DNA]</scope>
    <source>
        <strain evidence="1">Arlian Lab</strain>
        <tissue evidence="1">Whole body</tissue>
    </source>
</reference>
<gene>
    <name evidence="1" type="ORF">BLA29_011554</name>
</gene>
<dbReference type="Proteomes" id="UP000194236">
    <property type="component" value="Unassembled WGS sequence"/>
</dbReference>
<dbReference type="OrthoDB" id="10250638at2759"/>
<accession>A0A1Y3BIZ8</accession>
<proteinExistence type="predicted"/>
<comment type="caution">
    <text evidence="1">The sequence shown here is derived from an EMBL/GenBank/DDBJ whole genome shotgun (WGS) entry which is preliminary data.</text>
</comment>
<dbReference type="EMBL" id="MUJZ01022470">
    <property type="protein sequence ID" value="OTF79566.1"/>
    <property type="molecule type" value="Genomic_DNA"/>
</dbReference>
<feature type="non-terminal residue" evidence="1">
    <location>
        <position position="95"/>
    </location>
</feature>